<dbReference type="GO" id="GO:0008276">
    <property type="term" value="F:protein methyltransferase activity"/>
    <property type="evidence" value="ECO:0007669"/>
    <property type="project" value="UniProtKB-ARBA"/>
</dbReference>
<dbReference type="GO" id="GO:0008170">
    <property type="term" value="F:N-methyltransferase activity"/>
    <property type="evidence" value="ECO:0007669"/>
    <property type="project" value="UniProtKB-ARBA"/>
</dbReference>
<sequence>MEKVYMNREMGDGLLLLRTYMDTIQSTKDPDTKSQPENSFAERLLQEHRCKKHSEVQSSDFAVDNYDAAVRGHDAVEIQWSPPYGRYLVAARDIDAGEVILREKPLLIVPRINSEPTCLACMKPLGKDWEGCNLCGGPLCSPHCAGTYHGKKECILICRIGIKNSQNIESCIKQLNILLGPLRVLLMFQESPETTELFFALQSHEKERRKMHISRFVEEHVVRAMETLLGLEVDSGVVHRVCGVLDTNAFELSLDQCRQGRAIFILSSMMNHSCLSNAQRWYSEGNMVVRASVDISKGTPLFISYTQSLWGTRARRAHLSVSKMFLCKCKRCLDSTELGSHMSSIPCRECQGLVVPPDDSCSYWTCTLCGKRIDANATESLVRAGAIAMNHLPKDDTAGATLILEHLKRQLGDNHYIVAQIKYAVVQAIINRPLKDVTSRDLTRVVTLTKELITLATIIEPGITRFRGLLLLEQTRAWSEILQRCLEAAPADGGRSLVAGEGRCVDADEGPNTSDDINHNDELVHHSNNIPSVQMLLSQVAECEYLLQYDPRLPEVTQLAHNLRLLLKSPAVVQQNLEGAASKRQG</sequence>
<protein>
    <recommendedName>
        <fullName evidence="1">SET domain-containing protein</fullName>
    </recommendedName>
</protein>
<reference evidence="2 3" key="1">
    <citation type="journal article" date="2024" name="BMC Genomics">
        <title>Genome assembly of redclaw crayfish (Cherax quadricarinatus) provides insights into its immune adaptation and hypoxia tolerance.</title>
        <authorList>
            <person name="Liu Z."/>
            <person name="Zheng J."/>
            <person name="Li H."/>
            <person name="Fang K."/>
            <person name="Wang S."/>
            <person name="He J."/>
            <person name="Zhou D."/>
            <person name="Weng S."/>
            <person name="Chi M."/>
            <person name="Gu Z."/>
            <person name="He J."/>
            <person name="Li F."/>
            <person name="Wang M."/>
        </authorList>
    </citation>
    <scope>NUCLEOTIDE SEQUENCE [LARGE SCALE GENOMIC DNA]</scope>
    <source>
        <strain evidence="2">ZL_2023a</strain>
    </source>
</reference>
<dbReference type="InterPro" id="IPR001214">
    <property type="entry name" value="SET_dom"/>
</dbReference>
<proteinExistence type="predicted"/>
<evidence type="ECO:0000259" key="1">
    <source>
        <dbReference type="PROSITE" id="PS50280"/>
    </source>
</evidence>
<keyword evidence="3" id="KW-1185">Reference proteome</keyword>
<dbReference type="AlphaFoldDB" id="A0AAW0WJ45"/>
<dbReference type="SMART" id="SM00317">
    <property type="entry name" value="SET"/>
    <property type="match status" value="1"/>
</dbReference>
<dbReference type="Pfam" id="PF00856">
    <property type="entry name" value="SET"/>
    <property type="match status" value="1"/>
</dbReference>
<organism evidence="2 3">
    <name type="scientific">Cherax quadricarinatus</name>
    <name type="common">Australian red claw crayfish</name>
    <dbReference type="NCBI Taxonomy" id="27406"/>
    <lineage>
        <taxon>Eukaryota</taxon>
        <taxon>Metazoa</taxon>
        <taxon>Ecdysozoa</taxon>
        <taxon>Arthropoda</taxon>
        <taxon>Crustacea</taxon>
        <taxon>Multicrustacea</taxon>
        <taxon>Malacostraca</taxon>
        <taxon>Eumalacostraca</taxon>
        <taxon>Eucarida</taxon>
        <taxon>Decapoda</taxon>
        <taxon>Pleocyemata</taxon>
        <taxon>Astacidea</taxon>
        <taxon>Parastacoidea</taxon>
        <taxon>Parastacidae</taxon>
        <taxon>Cherax</taxon>
    </lineage>
</organism>
<gene>
    <name evidence="2" type="ORF">OTU49_009945</name>
</gene>
<dbReference type="Gene3D" id="2.170.270.10">
    <property type="entry name" value="SET domain"/>
    <property type="match status" value="1"/>
</dbReference>
<feature type="domain" description="SET" evidence="1">
    <location>
        <begin position="74"/>
        <end position="306"/>
    </location>
</feature>
<name>A0AAW0WJ45_CHEQU</name>
<dbReference type="EMBL" id="JARKIK010000077">
    <property type="protein sequence ID" value="KAK8727101.1"/>
    <property type="molecule type" value="Genomic_DNA"/>
</dbReference>
<dbReference type="GO" id="GO:0008757">
    <property type="term" value="F:S-adenosylmethionine-dependent methyltransferase activity"/>
    <property type="evidence" value="ECO:0007669"/>
    <property type="project" value="UniProtKB-ARBA"/>
</dbReference>
<dbReference type="InterPro" id="IPR046341">
    <property type="entry name" value="SET_dom_sf"/>
</dbReference>
<evidence type="ECO:0000313" key="3">
    <source>
        <dbReference type="Proteomes" id="UP001445076"/>
    </source>
</evidence>
<accession>A0AAW0WJ45</accession>
<dbReference type="CDD" id="cd20071">
    <property type="entry name" value="SET_SMYD"/>
    <property type="match status" value="1"/>
</dbReference>
<evidence type="ECO:0000313" key="2">
    <source>
        <dbReference type="EMBL" id="KAK8727101.1"/>
    </source>
</evidence>
<dbReference type="Gene3D" id="1.10.220.160">
    <property type="match status" value="1"/>
</dbReference>
<dbReference type="PANTHER" id="PTHR46455:SF1">
    <property type="entry name" value="SET AND MYND DOMAIN CONTAINING, ARTHROPOD-SPECIFIC, MEMBER 2"/>
    <property type="match status" value="1"/>
</dbReference>
<dbReference type="PROSITE" id="PS50280">
    <property type="entry name" value="SET"/>
    <property type="match status" value="1"/>
</dbReference>
<dbReference type="Gene3D" id="6.10.140.2220">
    <property type="match status" value="1"/>
</dbReference>
<dbReference type="SUPFAM" id="SSF82199">
    <property type="entry name" value="SET domain"/>
    <property type="match status" value="1"/>
</dbReference>
<comment type="caution">
    <text evidence="2">The sequence shown here is derived from an EMBL/GenBank/DDBJ whole genome shotgun (WGS) entry which is preliminary data.</text>
</comment>
<dbReference type="InterPro" id="IPR053010">
    <property type="entry name" value="SET_SmydA-8"/>
</dbReference>
<dbReference type="PANTHER" id="PTHR46455">
    <property type="entry name" value="SET AND MYND DOMAIN CONTAINING, ARTHROPOD-SPECIFIC, MEMBER 4, ISOFORM A"/>
    <property type="match status" value="1"/>
</dbReference>
<dbReference type="Proteomes" id="UP001445076">
    <property type="component" value="Unassembled WGS sequence"/>
</dbReference>